<feature type="compositionally biased region" description="Basic and acidic residues" evidence="1">
    <location>
        <begin position="95"/>
        <end position="105"/>
    </location>
</feature>
<proteinExistence type="predicted"/>
<gene>
    <name evidence="2" type="ORF">COU07_02460</name>
</gene>
<comment type="caution">
    <text evidence="2">The sequence shown here is derived from an EMBL/GenBank/DDBJ whole genome shotgun (WGS) entry which is preliminary data.</text>
</comment>
<sequence>MFSQIVIWLGAFLVSSPDGEYFGHGQLFIADVLPSAPGPEIVLLEMDGSAIVFVIDWEAPLVDRGPAFDMPVRWWYRLSPAPHDPRPNPRLGKSGHYEAKKLGDR</sequence>
<organism evidence="2 3">
    <name type="scientific">Candidatus Harrisonbacteria bacterium CG10_big_fil_rev_8_21_14_0_10_40_38</name>
    <dbReference type="NCBI Taxonomy" id="1974583"/>
    <lineage>
        <taxon>Bacteria</taxon>
        <taxon>Candidatus Harrisoniibacteriota</taxon>
    </lineage>
</organism>
<dbReference type="EMBL" id="PFAZ01000005">
    <property type="protein sequence ID" value="PIR89184.1"/>
    <property type="molecule type" value="Genomic_DNA"/>
</dbReference>
<evidence type="ECO:0000313" key="2">
    <source>
        <dbReference type="EMBL" id="PIR89184.1"/>
    </source>
</evidence>
<reference evidence="3" key="1">
    <citation type="submission" date="2017-09" db="EMBL/GenBank/DDBJ databases">
        <title>Depth-based differentiation of microbial function through sediment-hosted aquifers and enrichment of novel symbionts in the deep terrestrial subsurface.</title>
        <authorList>
            <person name="Probst A.J."/>
            <person name="Ladd B."/>
            <person name="Jarett J.K."/>
            <person name="Geller-Mcgrath D.E."/>
            <person name="Sieber C.M.K."/>
            <person name="Emerson J.B."/>
            <person name="Anantharaman K."/>
            <person name="Thomas B.C."/>
            <person name="Malmstrom R."/>
            <person name="Stieglmeier M."/>
            <person name="Klingl A."/>
            <person name="Woyke T."/>
            <person name="Ryan C.M."/>
            <person name="Banfield J.F."/>
        </authorList>
    </citation>
    <scope>NUCLEOTIDE SEQUENCE [LARGE SCALE GENOMIC DNA]</scope>
</reference>
<accession>A0A2H0US01</accession>
<protein>
    <submittedName>
        <fullName evidence="2">Uncharacterized protein</fullName>
    </submittedName>
</protein>
<evidence type="ECO:0000256" key="1">
    <source>
        <dbReference type="SAM" id="MobiDB-lite"/>
    </source>
</evidence>
<dbReference type="Proteomes" id="UP000231157">
    <property type="component" value="Unassembled WGS sequence"/>
</dbReference>
<evidence type="ECO:0000313" key="3">
    <source>
        <dbReference type="Proteomes" id="UP000231157"/>
    </source>
</evidence>
<dbReference type="AlphaFoldDB" id="A0A2H0US01"/>
<name>A0A2H0US01_9BACT</name>
<feature type="region of interest" description="Disordered" evidence="1">
    <location>
        <begin position="79"/>
        <end position="105"/>
    </location>
</feature>